<name>A0A224YMU1_9ACAR</name>
<feature type="compositionally biased region" description="Basic and acidic residues" evidence="1">
    <location>
        <begin position="22"/>
        <end position="44"/>
    </location>
</feature>
<evidence type="ECO:0000313" key="3">
    <source>
        <dbReference type="EMBL" id="MAA15553.1"/>
    </source>
</evidence>
<organism evidence="3">
    <name type="scientific">Rhipicephalus zambeziensis</name>
    <dbReference type="NCBI Taxonomy" id="60191"/>
    <lineage>
        <taxon>Eukaryota</taxon>
        <taxon>Metazoa</taxon>
        <taxon>Ecdysozoa</taxon>
        <taxon>Arthropoda</taxon>
        <taxon>Chelicerata</taxon>
        <taxon>Arachnida</taxon>
        <taxon>Acari</taxon>
        <taxon>Parasitiformes</taxon>
        <taxon>Ixodida</taxon>
        <taxon>Ixodoidea</taxon>
        <taxon>Ixodidae</taxon>
        <taxon>Rhipicephalinae</taxon>
        <taxon>Rhipicephalus</taxon>
        <taxon>Rhipicephalus</taxon>
    </lineage>
</organism>
<dbReference type="AlphaFoldDB" id="A0A224YMU1"/>
<dbReference type="Gene3D" id="1.10.150.440">
    <property type="match status" value="1"/>
</dbReference>
<reference evidence="3" key="1">
    <citation type="journal article" date="2017" name="Parasit. Vectors">
        <title>Sialotranscriptomics of Rhipicephalus zambeziensis reveals intricate expression profiles of secretory proteins and suggests tight temporal transcriptional regulation during blood-feeding.</title>
        <authorList>
            <person name="de Castro M.H."/>
            <person name="de Klerk D."/>
            <person name="Pienaar R."/>
            <person name="Rees D.J.G."/>
            <person name="Mans B.J."/>
        </authorList>
    </citation>
    <scope>NUCLEOTIDE SEQUENCE</scope>
    <source>
        <tissue evidence="3">Salivary glands</tissue>
    </source>
</reference>
<sequence length="150" mass="16384">MKAALVLAVLFVIAYAAPHHDGTEGHQHEGHEGHHCNHTDEQGHHRAHHGSVCNLPEQSLAAVVDCVVQNVTEEIRGKLDNVKDGLECDTILCGIKKFCARDGTLENNRTDVFTHEQNVELRAAFMGCRPHPVVTSEESVQHATDATAEA</sequence>
<feature type="region of interest" description="Disordered" evidence="1">
    <location>
        <begin position="22"/>
        <end position="50"/>
    </location>
</feature>
<accession>A0A224YMU1</accession>
<feature type="chain" id="PRO_5013347695" evidence="2">
    <location>
        <begin position="17"/>
        <end position="150"/>
    </location>
</feature>
<evidence type="ECO:0000256" key="1">
    <source>
        <dbReference type="SAM" id="MobiDB-lite"/>
    </source>
</evidence>
<dbReference type="EMBL" id="GFPF01004407">
    <property type="protein sequence ID" value="MAA15553.1"/>
    <property type="molecule type" value="Transcribed_RNA"/>
</dbReference>
<proteinExistence type="predicted"/>
<keyword evidence="2" id="KW-0732">Signal</keyword>
<feature type="signal peptide" evidence="2">
    <location>
        <begin position="1"/>
        <end position="16"/>
    </location>
</feature>
<evidence type="ECO:0000256" key="2">
    <source>
        <dbReference type="SAM" id="SignalP"/>
    </source>
</evidence>
<protein>
    <submittedName>
        <fullName evidence="3">Microplusin</fullName>
    </submittedName>
</protein>